<feature type="compositionally biased region" description="Basic and acidic residues" evidence="6">
    <location>
        <begin position="71"/>
        <end position="92"/>
    </location>
</feature>
<evidence type="ECO:0000256" key="5">
    <source>
        <dbReference type="PROSITE-ProRule" id="PRU00723"/>
    </source>
</evidence>
<dbReference type="InterPro" id="IPR003121">
    <property type="entry name" value="SWIB_MDM2_domain"/>
</dbReference>
<dbReference type="SUPFAM" id="SSF55277">
    <property type="entry name" value="GYF domain"/>
    <property type="match status" value="1"/>
</dbReference>
<organism evidence="12 13">
    <name type="scientific">Cuscuta australis</name>
    <dbReference type="NCBI Taxonomy" id="267555"/>
    <lineage>
        <taxon>Eukaryota</taxon>
        <taxon>Viridiplantae</taxon>
        <taxon>Streptophyta</taxon>
        <taxon>Embryophyta</taxon>
        <taxon>Tracheophyta</taxon>
        <taxon>Spermatophyta</taxon>
        <taxon>Magnoliopsida</taxon>
        <taxon>eudicotyledons</taxon>
        <taxon>Gunneridae</taxon>
        <taxon>Pentapetalae</taxon>
        <taxon>asterids</taxon>
        <taxon>lamiids</taxon>
        <taxon>Solanales</taxon>
        <taxon>Convolvulaceae</taxon>
        <taxon>Cuscuteae</taxon>
        <taxon>Cuscuta</taxon>
        <taxon>Cuscuta subgen. Grammica</taxon>
        <taxon>Cuscuta sect. Cleistogrammica</taxon>
    </lineage>
</organism>
<keyword evidence="2 5" id="KW-0863">Zinc-finger</keyword>
<feature type="region of interest" description="Disordered" evidence="6">
    <location>
        <begin position="348"/>
        <end position="413"/>
    </location>
</feature>
<dbReference type="Gene3D" id="1.10.245.10">
    <property type="entry name" value="SWIB/MDM2 domain"/>
    <property type="match status" value="1"/>
</dbReference>
<feature type="compositionally biased region" description="Polar residues" evidence="6">
    <location>
        <begin position="1219"/>
        <end position="1235"/>
    </location>
</feature>
<evidence type="ECO:0000256" key="2">
    <source>
        <dbReference type="ARBA" id="ARBA00022771"/>
    </source>
</evidence>
<feature type="compositionally biased region" description="Low complexity" evidence="6">
    <location>
        <begin position="1507"/>
        <end position="1516"/>
    </location>
</feature>
<evidence type="ECO:0000259" key="8">
    <source>
        <dbReference type="PROSITE" id="PS50103"/>
    </source>
</evidence>
<feature type="compositionally biased region" description="Basic and acidic residues" evidence="6">
    <location>
        <begin position="1042"/>
        <end position="1062"/>
    </location>
</feature>
<accession>A0A328DYT1</accession>
<dbReference type="Pfam" id="PF25980">
    <property type="entry name" value="NERD_plant"/>
    <property type="match status" value="1"/>
</dbReference>
<sequence>MEADIPSGETKRELETDENVVTKAEGVEAALIPIVEANKELGIDEECALRAEVDEAANREMETGEEQTTVAREDEHDSMPTAEPKREIGTIEEATDRESAIEAVFDQAAHRETETDAEEVTLAKENEPDLIPTAEANRDIETVDVATVDEDKDDALISITEASREMEPDEVEATRAEEEEAASIPMVEVRRQLEIDRKHTMEAEDGENASVPNGEADIKLETDGDYGKCAEDRDTAKYIPKAEDGEGSSVPTEEGNRELERDGEVVMEVKDCETATYITKAEDSDDASVPTGEANQELETDRDDVMEVEDRETPSVQTVEGNREFIEDAEDIMRSEDAEDIMRSEDGEAASMLEDSQEDPQYGENEASTAEETATEIETETDVVDSAKGFSGKHKKRKNSNSPSTPKATTRAPRRKVTGEDVCFICFDGGDLVLCDRRGCPKAYHPSCVNRDEAFFRAKGRWNCGWHQCSICEKNPQYMCYTCPYSLCKGCVKGAVFLCIRRNKGFCETCMRVVRLIESKQQGGEDIHVDFDDKSSWEFLFKDYYMDLKEKLSLSSEEIANAKSAWKGSDVSGNRHEQSAPHFDSNEDGGSGSDNSDEKVEVNSLKRRKVTKRSKSLSKEAAMSNIPVIAGNEGTSTPDSTAWASKELIEFVKHMRNGDTSVVPQFEVQTLLLEYIQRNKLRTPNKKSQITCDSRLQSLFGKPRVMHFEMLKLLESHFHIKEDSHTDDAHGTVVDTEIEADENQDTPVREVKDRKHKRKKGNIRGPQSNLDDYAAIDMHNIGLIYGRRKLMEDLLEDVENFQDKIVGTFVRIRISGLSKTSDPYKVGKRTTDILLEILNLNKTEVISIDTISNQDFTEDECKRLRQSMKCGLINRPKVGVILDKALELHEARVNDWLESEILRITNLRDRASEKGRRKELRECVEKLALLKTPEERQRRLEEIPEIHDDPKMDPSYESEDDDIVTDENRRDSYVRSRDSSFSRRGRDPISPRSNYSPKNPYPRSNSSPKDPYGGGANQMQAKNWEPDRNFSSRNTSVMIGDGTHKNETFDENPRGLGRGDRDLEYRSVEKVNLTTTISRHEMASGVVPVTSPVTPTPKVADNDGGPKINETEKIWHYQDPSGKNQGPFSMVQLRKWNNTGYFPANLRIWRSTETQDDSILLTDALAGRVQKEIENRFLSCSVLQKQGDRFSLDQNHASPNAPTGSVLPGASNEKWGGNDTMNLPSPTPTQGNATPAPTPFAGETGIVSEPSHLVLPAGISSLLSSSSVSTGGQPLMNSENVSANSSTVFSPMMNTTAVSEPQPTMMVHNQHATQDPNVHPAQNPNMDANVLGAVPTTPGQSQIGYANWGGSITSAVQNLAASFSNTGGGLALPQPEYWMGQTQSNQPSMQPQTMQPQTLPNFQQWMPQNGPAPVWGPMQGNPNMGWVGPTPPMNMNWAAPVQTMAPPPNMGWVMPPTGPMPGNMNPGWIPPPPPQAQPQPGNPGVQTMAPPNANPGWSGPSAPPRPRSSGPNRQPPSGGGPRGSSYKRQTPCPYNTGGRCRKGARCDYLHV</sequence>
<dbReference type="InterPro" id="IPR058668">
    <property type="entry name" value="NERD_dom"/>
</dbReference>
<dbReference type="PROSITE" id="PS50016">
    <property type="entry name" value="ZF_PHD_2"/>
    <property type="match status" value="1"/>
</dbReference>
<feature type="domain" description="DM2" evidence="11">
    <location>
        <begin position="637"/>
        <end position="720"/>
    </location>
</feature>
<evidence type="ECO:0000259" key="11">
    <source>
        <dbReference type="PROSITE" id="PS51925"/>
    </source>
</evidence>
<feature type="compositionally biased region" description="Basic and acidic residues" evidence="6">
    <location>
        <begin position="216"/>
        <end position="244"/>
    </location>
</feature>
<feature type="compositionally biased region" description="Basic and acidic residues" evidence="6">
    <location>
        <begin position="162"/>
        <end position="176"/>
    </location>
</feature>
<evidence type="ECO:0000259" key="9">
    <source>
        <dbReference type="PROSITE" id="PS50829"/>
    </source>
</evidence>
<feature type="region of interest" description="Disordered" evidence="6">
    <location>
        <begin position="565"/>
        <end position="618"/>
    </location>
</feature>
<feature type="domain" description="PHD-type" evidence="7">
    <location>
        <begin position="420"/>
        <end position="486"/>
    </location>
</feature>
<dbReference type="SUPFAM" id="SSF159042">
    <property type="entry name" value="Plus3-like"/>
    <property type="match status" value="1"/>
</dbReference>
<dbReference type="Pfam" id="PF03126">
    <property type="entry name" value="Plus-3"/>
    <property type="match status" value="1"/>
</dbReference>
<keyword evidence="3 5" id="KW-0862">Zinc</keyword>
<dbReference type="PROSITE" id="PS50829">
    <property type="entry name" value="GYF"/>
    <property type="match status" value="1"/>
</dbReference>
<dbReference type="PROSITE" id="PS51360">
    <property type="entry name" value="PLUS3"/>
    <property type="match status" value="1"/>
</dbReference>
<dbReference type="Pfam" id="PF02201">
    <property type="entry name" value="SWIB"/>
    <property type="match status" value="1"/>
</dbReference>
<feature type="compositionally biased region" description="Basic residues" evidence="6">
    <location>
        <begin position="605"/>
        <end position="616"/>
    </location>
</feature>
<proteinExistence type="predicted"/>
<dbReference type="InterPro" id="IPR019787">
    <property type="entry name" value="Znf_PHD-finger"/>
</dbReference>
<dbReference type="InterPro" id="IPR036128">
    <property type="entry name" value="Plus3-like_sf"/>
</dbReference>
<keyword evidence="4" id="KW-0238">DNA-binding</keyword>
<dbReference type="SUPFAM" id="SSF57903">
    <property type="entry name" value="FYVE/PHD zinc finger"/>
    <property type="match status" value="1"/>
</dbReference>
<feature type="domain" description="GYF" evidence="9">
    <location>
        <begin position="1112"/>
        <end position="1166"/>
    </location>
</feature>
<evidence type="ECO:0000256" key="1">
    <source>
        <dbReference type="ARBA" id="ARBA00022723"/>
    </source>
</evidence>
<dbReference type="Gene3D" id="3.30.1490.40">
    <property type="match status" value="1"/>
</dbReference>
<protein>
    <recommendedName>
        <fullName evidence="14">Zinc finger CCCH domain-containing protein 19</fullName>
    </recommendedName>
</protein>
<dbReference type="PROSITE" id="PS50103">
    <property type="entry name" value="ZF_C3H1"/>
    <property type="match status" value="1"/>
</dbReference>
<dbReference type="GO" id="GO:0003677">
    <property type="term" value="F:DNA binding"/>
    <property type="evidence" value="ECO:0007669"/>
    <property type="project" value="UniProtKB-KW"/>
</dbReference>
<feature type="region of interest" description="Disordered" evidence="6">
    <location>
        <begin position="162"/>
        <end position="185"/>
    </location>
</feature>
<feature type="compositionally biased region" description="Polar residues" evidence="6">
    <location>
        <begin position="1192"/>
        <end position="1203"/>
    </location>
</feature>
<evidence type="ECO:0000259" key="10">
    <source>
        <dbReference type="PROSITE" id="PS51360"/>
    </source>
</evidence>
<dbReference type="CDD" id="cd15568">
    <property type="entry name" value="PHD5_NSD"/>
    <property type="match status" value="1"/>
</dbReference>
<dbReference type="SMART" id="SM00444">
    <property type="entry name" value="GYF"/>
    <property type="match status" value="1"/>
</dbReference>
<evidence type="ECO:0000313" key="13">
    <source>
        <dbReference type="Proteomes" id="UP000249390"/>
    </source>
</evidence>
<comment type="caution">
    <text evidence="12">The sequence shown here is derived from an EMBL/GenBank/DDBJ whole genome shotgun (WGS) entry which is preliminary data.</text>
</comment>
<evidence type="ECO:0000256" key="6">
    <source>
        <dbReference type="SAM" id="MobiDB-lite"/>
    </source>
</evidence>
<evidence type="ECO:0000313" key="12">
    <source>
        <dbReference type="EMBL" id="RAL49333.1"/>
    </source>
</evidence>
<dbReference type="Pfam" id="PF02213">
    <property type="entry name" value="GYF"/>
    <property type="match status" value="1"/>
</dbReference>
<dbReference type="SMART" id="SM00151">
    <property type="entry name" value="SWIB"/>
    <property type="match status" value="1"/>
</dbReference>
<dbReference type="Gene3D" id="3.90.70.200">
    <property type="entry name" value="Plus-3 domain"/>
    <property type="match status" value="1"/>
</dbReference>
<dbReference type="PANTHER" id="PTHR46695:SF5">
    <property type="entry name" value="RNA POLYMERASE-ASSOCIATED PROTEIN RTF1 HOMOLOG"/>
    <property type="match status" value="1"/>
</dbReference>
<feature type="compositionally biased region" description="Acidic residues" evidence="6">
    <location>
        <begin position="373"/>
        <end position="383"/>
    </location>
</feature>
<dbReference type="SMART" id="SM00719">
    <property type="entry name" value="Plus3"/>
    <property type="match status" value="1"/>
</dbReference>
<dbReference type="FunFam" id="3.30.40.10:FF:000303">
    <property type="entry name" value="Zinc finger CCCH domain-containing protein 19"/>
    <property type="match status" value="1"/>
</dbReference>
<reference evidence="12 13" key="1">
    <citation type="submission" date="2018-06" db="EMBL/GenBank/DDBJ databases">
        <title>The Genome of Cuscuta australis (Dodder) Provides Insight into the Evolution of Plant Parasitism.</title>
        <authorList>
            <person name="Liu H."/>
        </authorList>
    </citation>
    <scope>NUCLEOTIDE SEQUENCE [LARGE SCALE GENOMIC DNA]</scope>
    <source>
        <strain evidence="13">cv. Yunnan</strain>
        <tissue evidence="12">Vines</tissue>
    </source>
</reference>
<dbReference type="CDD" id="cd00072">
    <property type="entry name" value="GYF"/>
    <property type="match status" value="1"/>
</dbReference>
<dbReference type="InterPro" id="IPR011011">
    <property type="entry name" value="Znf_FYVE_PHD"/>
</dbReference>
<feature type="region of interest" description="Disordered" evidence="6">
    <location>
        <begin position="936"/>
        <end position="1062"/>
    </location>
</feature>
<dbReference type="InterPro" id="IPR000571">
    <property type="entry name" value="Znf_CCCH"/>
</dbReference>
<dbReference type="InterPro" id="IPR004343">
    <property type="entry name" value="Plus-3_dom"/>
</dbReference>
<feature type="domain" description="C3H1-type" evidence="8">
    <location>
        <begin position="1526"/>
        <end position="1551"/>
    </location>
</feature>
<dbReference type="GO" id="GO:0008270">
    <property type="term" value="F:zinc ion binding"/>
    <property type="evidence" value="ECO:0007669"/>
    <property type="project" value="UniProtKB-KW"/>
</dbReference>
<feature type="compositionally biased region" description="Polar residues" evidence="6">
    <location>
        <begin position="991"/>
        <end position="1008"/>
    </location>
</feature>
<keyword evidence="13" id="KW-1185">Reference proteome</keyword>
<feature type="region of interest" description="Disordered" evidence="6">
    <location>
        <begin position="1192"/>
        <end position="1245"/>
    </location>
</feature>
<dbReference type="InterPro" id="IPR035445">
    <property type="entry name" value="GYF-like_dom_sf"/>
</dbReference>
<dbReference type="Proteomes" id="UP000249390">
    <property type="component" value="Unassembled WGS sequence"/>
</dbReference>
<feature type="region of interest" description="Disordered" evidence="6">
    <location>
        <begin position="200"/>
        <end position="262"/>
    </location>
</feature>
<feature type="compositionally biased region" description="Low complexity" evidence="6">
    <location>
        <begin position="1087"/>
        <end position="1097"/>
    </location>
</feature>
<evidence type="ECO:0000259" key="7">
    <source>
        <dbReference type="PROSITE" id="PS50016"/>
    </source>
</evidence>
<feature type="compositionally biased region" description="Acidic residues" evidence="6">
    <location>
        <begin position="956"/>
        <end position="965"/>
    </location>
</feature>
<dbReference type="InterPro" id="IPR001965">
    <property type="entry name" value="Znf_PHD"/>
</dbReference>
<evidence type="ECO:0000256" key="3">
    <source>
        <dbReference type="ARBA" id="ARBA00022833"/>
    </source>
</evidence>
<dbReference type="InterPro" id="IPR003169">
    <property type="entry name" value="GYF"/>
</dbReference>
<dbReference type="InterPro" id="IPR019835">
    <property type="entry name" value="SWIB_domain"/>
</dbReference>
<feature type="compositionally biased region" description="Pro residues" evidence="6">
    <location>
        <begin position="1468"/>
        <end position="1481"/>
    </location>
</feature>
<dbReference type="PROSITE" id="PS01359">
    <property type="entry name" value="ZF_PHD_1"/>
    <property type="match status" value="1"/>
</dbReference>
<feature type="compositionally biased region" description="Basic and acidic residues" evidence="6">
    <location>
        <begin position="936"/>
        <end position="954"/>
    </location>
</feature>
<dbReference type="InterPro" id="IPR019786">
    <property type="entry name" value="Zinc_finger_PHD-type_CS"/>
</dbReference>
<dbReference type="EMBL" id="NQVE01000082">
    <property type="protein sequence ID" value="RAL49333.1"/>
    <property type="molecule type" value="Genomic_DNA"/>
</dbReference>
<feature type="compositionally biased region" description="Basic and acidic residues" evidence="6">
    <location>
        <begin position="321"/>
        <end position="336"/>
    </location>
</feature>
<dbReference type="InterPro" id="IPR036885">
    <property type="entry name" value="SWIB_MDM2_dom_sf"/>
</dbReference>
<dbReference type="CDD" id="cd10567">
    <property type="entry name" value="SWIB-MDM2_like"/>
    <property type="match status" value="1"/>
</dbReference>
<dbReference type="SUPFAM" id="SSF47592">
    <property type="entry name" value="SWIB/MDM2 domain"/>
    <property type="match status" value="1"/>
</dbReference>
<evidence type="ECO:0000256" key="4">
    <source>
        <dbReference type="ARBA" id="ARBA00023125"/>
    </source>
</evidence>
<feature type="compositionally biased region" description="Acidic residues" evidence="6">
    <location>
        <begin position="296"/>
        <end position="310"/>
    </location>
</feature>
<feature type="region of interest" description="Disordered" evidence="6">
    <location>
        <begin position="56"/>
        <end position="92"/>
    </location>
</feature>
<dbReference type="Gene3D" id="3.30.40.10">
    <property type="entry name" value="Zinc/RING finger domain, C3HC4 (zinc finger)"/>
    <property type="match status" value="1"/>
</dbReference>
<dbReference type="SMART" id="SM00249">
    <property type="entry name" value="PHD"/>
    <property type="match status" value="1"/>
</dbReference>
<evidence type="ECO:0008006" key="14">
    <source>
        <dbReference type="Google" id="ProtNLM"/>
    </source>
</evidence>
<gene>
    <name evidence="12" type="ORF">DM860_012766</name>
</gene>
<feature type="compositionally biased region" description="Basic and acidic residues" evidence="6">
    <location>
        <begin position="966"/>
        <end position="989"/>
    </location>
</feature>
<feature type="domain" description="Plus3" evidence="10">
    <location>
        <begin position="775"/>
        <end position="893"/>
    </location>
</feature>
<feature type="region of interest" description="Disordered" evidence="6">
    <location>
        <begin position="1456"/>
        <end position="1542"/>
    </location>
</feature>
<name>A0A328DYT1_9ASTE</name>
<feature type="region of interest" description="Disordered" evidence="6">
    <location>
        <begin position="282"/>
        <end position="336"/>
    </location>
</feature>
<dbReference type="InterPro" id="IPR013083">
    <property type="entry name" value="Znf_RING/FYVE/PHD"/>
</dbReference>
<dbReference type="PANTHER" id="PTHR46695">
    <property type="entry name" value="ZINC FINGER CCCH DOMAIN-CONTAINING PROTEIN 44-RELATED"/>
    <property type="match status" value="1"/>
</dbReference>
<feature type="zinc finger region" description="C3H1-type" evidence="5">
    <location>
        <begin position="1526"/>
        <end position="1551"/>
    </location>
</feature>
<keyword evidence="1 5" id="KW-0479">Metal-binding</keyword>
<dbReference type="PROSITE" id="PS51925">
    <property type="entry name" value="SWIB_MDM2"/>
    <property type="match status" value="1"/>
</dbReference>
<feature type="region of interest" description="Disordered" evidence="6">
    <location>
        <begin position="1087"/>
        <end position="1106"/>
    </location>
</feature>